<organism evidence="2 3">
    <name type="scientific">Stylosanthes scabra</name>
    <dbReference type="NCBI Taxonomy" id="79078"/>
    <lineage>
        <taxon>Eukaryota</taxon>
        <taxon>Viridiplantae</taxon>
        <taxon>Streptophyta</taxon>
        <taxon>Embryophyta</taxon>
        <taxon>Tracheophyta</taxon>
        <taxon>Spermatophyta</taxon>
        <taxon>Magnoliopsida</taxon>
        <taxon>eudicotyledons</taxon>
        <taxon>Gunneridae</taxon>
        <taxon>Pentapetalae</taxon>
        <taxon>rosids</taxon>
        <taxon>fabids</taxon>
        <taxon>Fabales</taxon>
        <taxon>Fabaceae</taxon>
        <taxon>Papilionoideae</taxon>
        <taxon>50 kb inversion clade</taxon>
        <taxon>dalbergioids sensu lato</taxon>
        <taxon>Dalbergieae</taxon>
        <taxon>Pterocarpus clade</taxon>
        <taxon>Stylosanthes</taxon>
    </lineage>
</organism>
<comment type="caution">
    <text evidence="2">The sequence shown here is derived from an EMBL/GenBank/DDBJ whole genome shotgun (WGS) entry which is preliminary data.</text>
</comment>
<sequence>MYLKTSFIQWRIYLSFNSLSQPITKKNKIESKVTNIQMALLASTLFNTKNGHVPLTNKLNDDNFHTWKKSVILTLRTLKLQDHFSSDKIPPPFEAVPTPEADSGYVNKGSGVDSDPKCSSKENNHCHSSNLARIG</sequence>
<keyword evidence="3" id="KW-1185">Reference proteome</keyword>
<gene>
    <name evidence="2" type="ORF">PIB30_057043</name>
</gene>
<evidence type="ECO:0000256" key="1">
    <source>
        <dbReference type="SAM" id="MobiDB-lite"/>
    </source>
</evidence>
<evidence type="ECO:0000313" key="2">
    <source>
        <dbReference type="EMBL" id="MED6173203.1"/>
    </source>
</evidence>
<reference evidence="2 3" key="1">
    <citation type="journal article" date="2023" name="Plants (Basel)">
        <title>Bridging the Gap: Combining Genomics and Transcriptomics Approaches to Understand Stylosanthes scabra, an Orphan Legume from the Brazilian Caatinga.</title>
        <authorList>
            <person name="Ferreira-Neto J.R.C."/>
            <person name="da Silva M.D."/>
            <person name="Binneck E."/>
            <person name="de Melo N.F."/>
            <person name="da Silva R.H."/>
            <person name="de Melo A.L.T.M."/>
            <person name="Pandolfi V."/>
            <person name="Bustamante F.O."/>
            <person name="Brasileiro-Vidal A.C."/>
            <person name="Benko-Iseppon A.M."/>
        </authorList>
    </citation>
    <scope>NUCLEOTIDE SEQUENCE [LARGE SCALE GENOMIC DNA]</scope>
    <source>
        <tissue evidence="2">Leaves</tissue>
    </source>
</reference>
<feature type="region of interest" description="Disordered" evidence="1">
    <location>
        <begin position="89"/>
        <end position="135"/>
    </location>
</feature>
<dbReference type="Proteomes" id="UP001341840">
    <property type="component" value="Unassembled WGS sequence"/>
</dbReference>
<protein>
    <recommendedName>
        <fullName evidence="4">Retrotransposon Copia-like N-terminal domain-containing protein</fullName>
    </recommendedName>
</protein>
<evidence type="ECO:0008006" key="4">
    <source>
        <dbReference type="Google" id="ProtNLM"/>
    </source>
</evidence>
<accession>A0ABU6VKM2</accession>
<feature type="compositionally biased region" description="Basic and acidic residues" evidence="1">
    <location>
        <begin position="114"/>
        <end position="125"/>
    </location>
</feature>
<name>A0ABU6VKM2_9FABA</name>
<dbReference type="EMBL" id="JASCZI010151497">
    <property type="protein sequence ID" value="MED6173203.1"/>
    <property type="molecule type" value="Genomic_DNA"/>
</dbReference>
<evidence type="ECO:0000313" key="3">
    <source>
        <dbReference type="Proteomes" id="UP001341840"/>
    </source>
</evidence>
<proteinExistence type="predicted"/>
<feature type="compositionally biased region" description="Polar residues" evidence="1">
    <location>
        <begin position="126"/>
        <end position="135"/>
    </location>
</feature>